<comment type="catalytic activity">
    <reaction evidence="1 8">
        <text>Cleavage of hydrophobic, N-terminal signal or leader sequences from secreted and periplasmic proteins.</text>
        <dbReference type="EC" id="3.4.21.89"/>
    </reaction>
</comment>
<name>A0A2S6NIQ0_RHOGL</name>
<evidence type="ECO:0000256" key="2">
    <source>
        <dbReference type="ARBA" id="ARBA00009370"/>
    </source>
</evidence>
<dbReference type="Gene3D" id="2.10.109.10">
    <property type="entry name" value="Umud Fragment, subunit A"/>
    <property type="match status" value="1"/>
</dbReference>
<feature type="active site" evidence="7">
    <location>
        <position position="46"/>
    </location>
</feature>
<organism evidence="11 12">
    <name type="scientific">Rhodopila globiformis</name>
    <name type="common">Rhodopseudomonas globiformis</name>
    <dbReference type="NCBI Taxonomy" id="1071"/>
    <lineage>
        <taxon>Bacteria</taxon>
        <taxon>Pseudomonadati</taxon>
        <taxon>Pseudomonadota</taxon>
        <taxon>Alphaproteobacteria</taxon>
        <taxon>Acetobacterales</taxon>
        <taxon>Acetobacteraceae</taxon>
        <taxon>Rhodopila</taxon>
    </lineage>
</organism>
<dbReference type="PROSITE" id="PS00501">
    <property type="entry name" value="SPASE_I_1"/>
    <property type="match status" value="1"/>
</dbReference>
<sequence length="251" mass="28690">MATSKAKPRQHANVWVENIKTILYAGLIAVAVRTVAFEPFNIPSGSMIPTLLVGDYLFVSKYSYGYSRYSLPFSPPLFSGRIFGALPKRGDVVVFKYPRDTSIDYIKRIVGLPGDRIQVKEGQLYINGELCPRQPEGTYIADENGIKMMGRLYQETLPNGVKHDILKERDDGWVNNTQEYVVPPGHVFAMGDNRDNSADSRFMDGVGFVPVENLVGRAEILFFSYDAEYPWWEVWEWPFEIRWSRILKPVH</sequence>
<evidence type="ECO:0000256" key="6">
    <source>
        <dbReference type="ARBA" id="ARBA00022801"/>
    </source>
</evidence>
<protein>
    <recommendedName>
        <fullName evidence="4 8">Signal peptidase I</fullName>
        <ecNumber evidence="3 8">3.4.21.89</ecNumber>
    </recommendedName>
</protein>
<dbReference type="InterPro" id="IPR019756">
    <property type="entry name" value="Pept_S26A_signal_pept_1_Ser-AS"/>
</dbReference>
<dbReference type="PROSITE" id="PS00760">
    <property type="entry name" value="SPASE_I_2"/>
    <property type="match status" value="1"/>
</dbReference>
<dbReference type="GO" id="GO:0009003">
    <property type="term" value="F:signal peptidase activity"/>
    <property type="evidence" value="ECO:0007669"/>
    <property type="project" value="UniProtKB-EC"/>
</dbReference>
<dbReference type="EC" id="3.4.21.89" evidence="3 8"/>
<proteinExistence type="inferred from homology"/>
<dbReference type="GO" id="GO:0006465">
    <property type="term" value="P:signal peptide processing"/>
    <property type="evidence" value="ECO:0007669"/>
    <property type="project" value="InterPro"/>
</dbReference>
<evidence type="ECO:0000256" key="7">
    <source>
        <dbReference type="PIRSR" id="PIRSR600223-1"/>
    </source>
</evidence>
<evidence type="ECO:0000256" key="4">
    <source>
        <dbReference type="ARBA" id="ARBA00019232"/>
    </source>
</evidence>
<dbReference type="GO" id="GO:0016020">
    <property type="term" value="C:membrane"/>
    <property type="evidence" value="ECO:0007669"/>
    <property type="project" value="UniProtKB-SubCell"/>
</dbReference>
<accession>A0A2S6NIQ0</accession>
<feature type="active site" evidence="7">
    <location>
        <position position="107"/>
    </location>
</feature>
<gene>
    <name evidence="11" type="ORF">CCS01_10440</name>
</gene>
<dbReference type="OrthoDB" id="9815782at2"/>
<evidence type="ECO:0000256" key="9">
    <source>
        <dbReference type="RuleBase" id="RU362042"/>
    </source>
</evidence>
<dbReference type="InterPro" id="IPR000223">
    <property type="entry name" value="Pept_S26A_signal_pept_1"/>
</dbReference>
<evidence type="ECO:0000313" key="11">
    <source>
        <dbReference type="EMBL" id="PPQ34535.1"/>
    </source>
</evidence>
<dbReference type="GO" id="GO:0004252">
    <property type="term" value="F:serine-type endopeptidase activity"/>
    <property type="evidence" value="ECO:0007669"/>
    <property type="project" value="InterPro"/>
</dbReference>
<keyword evidence="12" id="KW-1185">Reference proteome</keyword>
<keyword evidence="6 8" id="KW-0378">Hydrolase</keyword>
<dbReference type="InterPro" id="IPR019533">
    <property type="entry name" value="Peptidase_S26"/>
</dbReference>
<evidence type="ECO:0000313" key="12">
    <source>
        <dbReference type="Proteomes" id="UP000239724"/>
    </source>
</evidence>
<dbReference type="InterPro" id="IPR036286">
    <property type="entry name" value="LexA/Signal_pep-like_sf"/>
</dbReference>
<dbReference type="AlphaFoldDB" id="A0A2S6NIQ0"/>
<evidence type="ECO:0000256" key="1">
    <source>
        <dbReference type="ARBA" id="ARBA00000677"/>
    </source>
</evidence>
<dbReference type="CDD" id="cd06530">
    <property type="entry name" value="S26_SPase_I"/>
    <property type="match status" value="1"/>
</dbReference>
<evidence type="ECO:0000259" key="10">
    <source>
        <dbReference type="Pfam" id="PF10502"/>
    </source>
</evidence>
<dbReference type="NCBIfam" id="TIGR02227">
    <property type="entry name" value="sigpep_I_bact"/>
    <property type="match status" value="1"/>
</dbReference>
<comment type="similarity">
    <text evidence="2 9">Belongs to the peptidase S26 family.</text>
</comment>
<dbReference type="PRINTS" id="PR00727">
    <property type="entry name" value="LEADERPTASE"/>
</dbReference>
<reference evidence="11 12" key="1">
    <citation type="journal article" date="2018" name="Arch. Microbiol.">
        <title>New insights into the metabolic potential of the phototrophic purple bacterium Rhodopila globiformis DSM 161(T) from its draft genome sequence and evidence for a vanadium-dependent nitrogenase.</title>
        <authorList>
            <person name="Imhoff J.F."/>
            <person name="Rahn T."/>
            <person name="Kunzel S."/>
            <person name="Neulinger S.C."/>
        </authorList>
    </citation>
    <scope>NUCLEOTIDE SEQUENCE [LARGE SCALE GENOMIC DNA]</scope>
    <source>
        <strain evidence="11 12">DSM 161</strain>
    </source>
</reference>
<dbReference type="EMBL" id="NHRY01000105">
    <property type="protein sequence ID" value="PPQ34535.1"/>
    <property type="molecule type" value="Genomic_DNA"/>
</dbReference>
<evidence type="ECO:0000256" key="5">
    <source>
        <dbReference type="ARBA" id="ARBA00022670"/>
    </source>
</evidence>
<dbReference type="PANTHER" id="PTHR43390">
    <property type="entry name" value="SIGNAL PEPTIDASE I"/>
    <property type="match status" value="1"/>
</dbReference>
<keyword evidence="5 8" id="KW-0645">Protease</keyword>
<dbReference type="PANTHER" id="PTHR43390:SF1">
    <property type="entry name" value="CHLOROPLAST PROCESSING PEPTIDASE"/>
    <property type="match status" value="1"/>
</dbReference>
<dbReference type="SUPFAM" id="SSF51306">
    <property type="entry name" value="LexA/Signal peptidase"/>
    <property type="match status" value="1"/>
</dbReference>
<comment type="subcellular location">
    <subcellularLocation>
        <location evidence="9">Membrane</location>
        <topology evidence="9">Single-pass type II membrane protein</topology>
    </subcellularLocation>
</comment>
<feature type="domain" description="Peptidase S26" evidence="10">
    <location>
        <begin position="16"/>
        <end position="222"/>
    </location>
</feature>
<dbReference type="InterPro" id="IPR019757">
    <property type="entry name" value="Pept_S26A_signal_pept_1_Lys-AS"/>
</dbReference>
<evidence type="ECO:0000256" key="8">
    <source>
        <dbReference type="RuleBase" id="RU003993"/>
    </source>
</evidence>
<dbReference type="Pfam" id="PF10502">
    <property type="entry name" value="Peptidase_S26"/>
    <property type="match status" value="1"/>
</dbReference>
<comment type="caution">
    <text evidence="11">The sequence shown here is derived from an EMBL/GenBank/DDBJ whole genome shotgun (WGS) entry which is preliminary data.</text>
</comment>
<dbReference type="RefSeq" id="WP_104518792.1">
    <property type="nucleotide sequence ID" value="NZ_NHRY01000105.1"/>
</dbReference>
<dbReference type="Proteomes" id="UP000239724">
    <property type="component" value="Unassembled WGS sequence"/>
</dbReference>
<evidence type="ECO:0000256" key="3">
    <source>
        <dbReference type="ARBA" id="ARBA00013208"/>
    </source>
</evidence>